<dbReference type="AlphaFoldDB" id="A0AAJ7WFC7"/>
<evidence type="ECO:0000313" key="2">
    <source>
        <dbReference type="RefSeq" id="XP_026674124.1"/>
    </source>
</evidence>
<gene>
    <name evidence="2" type="primary">LOC113465044</name>
</gene>
<dbReference type="RefSeq" id="XP_026674124.1">
    <property type="nucleotide sequence ID" value="XM_026818323.1"/>
</dbReference>
<proteinExistence type="predicted"/>
<dbReference type="Proteomes" id="UP000694925">
    <property type="component" value="Unplaced"/>
</dbReference>
<name>A0AAJ7WFC7_9HYME</name>
<reference evidence="2" key="1">
    <citation type="submission" date="2025-08" db="UniProtKB">
        <authorList>
            <consortium name="RefSeq"/>
        </authorList>
    </citation>
    <scope>IDENTIFICATION</scope>
    <source>
        <tissue evidence="2">Whole body</tissue>
    </source>
</reference>
<dbReference type="KEGG" id="ccal:113465044"/>
<keyword evidence="1" id="KW-1185">Reference proteome</keyword>
<sequence length="101" mass="11354">MYLSPEVDLSSIKITVKGNNLRINVCKPLNDQFAKHLPDISERSVLGELVKKMMRHAENLLIPEGIDSAKVRAVVDNKNRMLVLTAPTLKFNKAKKNVEKS</sequence>
<organism evidence="1 2">
    <name type="scientific">Ceratina calcarata</name>
    <dbReference type="NCBI Taxonomy" id="156304"/>
    <lineage>
        <taxon>Eukaryota</taxon>
        <taxon>Metazoa</taxon>
        <taxon>Ecdysozoa</taxon>
        <taxon>Arthropoda</taxon>
        <taxon>Hexapoda</taxon>
        <taxon>Insecta</taxon>
        <taxon>Pterygota</taxon>
        <taxon>Neoptera</taxon>
        <taxon>Endopterygota</taxon>
        <taxon>Hymenoptera</taxon>
        <taxon>Apocrita</taxon>
        <taxon>Aculeata</taxon>
        <taxon>Apoidea</taxon>
        <taxon>Anthophila</taxon>
        <taxon>Apidae</taxon>
        <taxon>Ceratina</taxon>
        <taxon>Zadontomerus</taxon>
    </lineage>
</organism>
<dbReference type="GeneID" id="113465044"/>
<accession>A0AAJ7WFC7</accession>
<evidence type="ECO:0000313" key="1">
    <source>
        <dbReference type="Proteomes" id="UP000694925"/>
    </source>
</evidence>
<protein>
    <submittedName>
        <fullName evidence="2">Uncharacterized protein LOC113465044</fullName>
    </submittedName>
</protein>